<dbReference type="InterPro" id="IPR011010">
    <property type="entry name" value="DNA_brk_join_enz"/>
</dbReference>
<evidence type="ECO:0000313" key="1">
    <source>
        <dbReference type="EMBL" id="KAL3283658.1"/>
    </source>
</evidence>
<protein>
    <recommendedName>
        <fullName evidence="3">Tyr recombinase domain-containing protein</fullName>
    </recommendedName>
</protein>
<dbReference type="SUPFAM" id="SSF56349">
    <property type="entry name" value="DNA breaking-rejoining enzymes"/>
    <property type="match status" value="1"/>
</dbReference>
<dbReference type="PANTHER" id="PTHR33480:SF1">
    <property type="entry name" value="TYR RECOMBINASE DOMAIN-CONTAINING PROTEIN"/>
    <property type="match status" value="1"/>
</dbReference>
<dbReference type="PANTHER" id="PTHR33480">
    <property type="entry name" value="SET DOMAIN-CONTAINING PROTEIN-RELATED"/>
    <property type="match status" value="1"/>
</dbReference>
<gene>
    <name evidence="1" type="ORF">HHI36_006797</name>
</gene>
<dbReference type="Proteomes" id="UP001516400">
    <property type="component" value="Unassembled WGS sequence"/>
</dbReference>
<evidence type="ECO:0008006" key="3">
    <source>
        <dbReference type="Google" id="ProtNLM"/>
    </source>
</evidence>
<accession>A0ABD2NYM4</accession>
<comment type="caution">
    <text evidence="1">The sequence shown here is derived from an EMBL/GenBank/DDBJ whole genome shotgun (WGS) entry which is preliminary data.</text>
</comment>
<dbReference type="EMBL" id="JABFTP020000144">
    <property type="protein sequence ID" value="KAL3283658.1"/>
    <property type="molecule type" value="Genomic_DNA"/>
</dbReference>
<sequence>MLVEATKAVSKYDSIKRTFALPTDAMNIYNSLKQCCDIAIHMIMKSQSSYKNFEQKPHSCLVQKVNGNYILSSNFTQQKTNLVETYVDCSKNQESYEEFHEAVSNTERLLLQNLKIIVIRGKRGKPVPVLLSTDIQAHIAELLKFRARFLKEDNPFLFGNPGFQSSIVGYKVVSKYAASCGSKNPKALKCTKLRKHLATLTQRFNMNDKEINQLAGFMGHTVGVHENSYRLPDDVITK</sequence>
<dbReference type="AlphaFoldDB" id="A0ABD2NYM4"/>
<keyword evidence="2" id="KW-1185">Reference proteome</keyword>
<name>A0ABD2NYM4_9CUCU</name>
<organism evidence="1 2">
    <name type="scientific">Cryptolaemus montrouzieri</name>
    <dbReference type="NCBI Taxonomy" id="559131"/>
    <lineage>
        <taxon>Eukaryota</taxon>
        <taxon>Metazoa</taxon>
        <taxon>Ecdysozoa</taxon>
        <taxon>Arthropoda</taxon>
        <taxon>Hexapoda</taxon>
        <taxon>Insecta</taxon>
        <taxon>Pterygota</taxon>
        <taxon>Neoptera</taxon>
        <taxon>Endopterygota</taxon>
        <taxon>Coleoptera</taxon>
        <taxon>Polyphaga</taxon>
        <taxon>Cucujiformia</taxon>
        <taxon>Coccinelloidea</taxon>
        <taxon>Coccinellidae</taxon>
        <taxon>Scymninae</taxon>
        <taxon>Scymnini</taxon>
        <taxon>Cryptolaemus</taxon>
    </lineage>
</organism>
<evidence type="ECO:0000313" key="2">
    <source>
        <dbReference type="Proteomes" id="UP001516400"/>
    </source>
</evidence>
<proteinExistence type="predicted"/>
<reference evidence="1 2" key="1">
    <citation type="journal article" date="2021" name="BMC Biol.">
        <title>Horizontally acquired antibacterial genes associated with adaptive radiation of ladybird beetles.</title>
        <authorList>
            <person name="Li H.S."/>
            <person name="Tang X.F."/>
            <person name="Huang Y.H."/>
            <person name="Xu Z.Y."/>
            <person name="Chen M.L."/>
            <person name="Du X.Y."/>
            <person name="Qiu B.Y."/>
            <person name="Chen P.T."/>
            <person name="Zhang W."/>
            <person name="Slipinski A."/>
            <person name="Escalona H.E."/>
            <person name="Waterhouse R.M."/>
            <person name="Zwick A."/>
            <person name="Pang H."/>
        </authorList>
    </citation>
    <scope>NUCLEOTIDE SEQUENCE [LARGE SCALE GENOMIC DNA]</scope>
    <source>
        <strain evidence="1">SYSU2018</strain>
    </source>
</reference>